<evidence type="ECO:0000256" key="1">
    <source>
        <dbReference type="SAM" id="Phobius"/>
    </source>
</evidence>
<proteinExistence type="predicted"/>
<evidence type="ECO:0000313" key="2">
    <source>
        <dbReference type="EMBL" id="CAK0894721.1"/>
    </source>
</evidence>
<organism evidence="2 3">
    <name type="scientific">Prorocentrum cordatum</name>
    <dbReference type="NCBI Taxonomy" id="2364126"/>
    <lineage>
        <taxon>Eukaryota</taxon>
        <taxon>Sar</taxon>
        <taxon>Alveolata</taxon>
        <taxon>Dinophyceae</taxon>
        <taxon>Prorocentrales</taxon>
        <taxon>Prorocentraceae</taxon>
        <taxon>Prorocentrum</taxon>
    </lineage>
</organism>
<keyword evidence="3" id="KW-1185">Reference proteome</keyword>
<dbReference type="EMBL" id="CAUYUJ010019939">
    <property type="protein sequence ID" value="CAK0894721.1"/>
    <property type="molecule type" value="Genomic_DNA"/>
</dbReference>
<protein>
    <submittedName>
        <fullName evidence="2">Uncharacterized protein</fullName>
    </submittedName>
</protein>
<keyword evidence="1" id="KW-0472">Membrane</keyword>
<gene>
    <name evidence="2" type="ORF">PCOR1329_LOCUS73685</name>
</gene>
<feature type="transmembrane region" description="Helical" evidence="1">
    <location>
        <begin position="39"/>
        <end position="57"/>
    </location>
</feature>
<sequence length="66" mass="7628">GSERMGLTWASRYLSIALSYRTPKYAEVRDWRLGLVHRAMQASCCIYVLGYVILYNGKHLKVSPFM</sequence>
<evidence type="ECO:0000313" key="3">
    <source>
        <dbReference type="Proteomes" id="UP001189429"/>
    </source>
</evidence>
<keyword evidence="1" id="KW-0812">Transmembrane</keyword>
<dbReference type="Proteomes" id="UP001189429">
    <property type="component" value="Unassembled WGS sequence"/>
</dbReference>
<keyword evidence="1" id="KW-1133">Transmembrane helix</keyword>
<reference evidence="2" key="1">
    <citation type="submission" date="2023-10" db="EMBL/GenBank/DDBJ databases">
        <authorList>
            <person name="Chen Y."/>
            <person name="Shah S."/>
            <person name="Dougan E. K."/>
            <person name="Thang M."/>
            <person name="Chan C."/>
        </authorList>
    </citation>
    <scope>NUCLEOTIDE SEQUENCE [LARGE SCALE GENOMIC DNA]</scope>
</reference>
<dbReference type="Gene3D" id="1.10.287.940">
    <property type="entry name" value="atp-gated p2x4 ion channel"/>
    <property type="match status" value="1"/>
</dbReference>
<comment type="caution">
    <text evidence="2">The sequence shown here is derived from an EMBL/GenBank/DDBJ whole genome shotgun (WGS) entry which is preliminary data.</text>
</comment>
<accession>A0ABN9X5Q2</accession>
<name>A0ABN9X5Q2_9DINO</name>
<feature type="non-terminal residue" evidence="2">
    <location>
        <position position="1"/>
    </location>
</feature>